<name>A0A211YWM6_9PROT</name>
<reference evidence="8" key="1">
    <citation type="submission" date="2017-05" db="EMBL/GenBank/DDBJ databases">
        <authorList>
            <person name="Macchi M."/>
            <person name="Festa S."/>
            <person name="Coppotelli B.M."/>
            <person name="Morelli I.S."/>
        </authorList>
    </citation>
    <scope>NUCLEOTIDE SEQUENCE [LARGE SCALE GENOMIC DNA]</scope>
    <source>
        <strain evidence="8">I</strain>
    </source>
</reference>
<feature type="region of interest" description="Disordered" evidence="5">
    <location>
        <begin position="352"/>
        <end position="396"/>
    </location>
</feature>
<comment type="caution">
    <text evidence="7">The sequence shown here is derived from an EMBL/GenBank/DDBJ whole genome shotgun (WGS) entry which is preliminary data.</text>
</comment>
<feature type="compositionally biased region" description="Acidic residues" evidence="5">
    <location>
        <begin position="1"/>
        <end position="11"/>
    </location>
</feature>
<dbReference type="PROSITE" id="PS00109">
    <property type="entry name" value="PROTEIN_KINASE_TYR"/>
    <property type="match status" value="1"/>
</dbReference>
<feature type="domain" description="Protein kinase" evidence="6">
    <location>
        <begin position="51"/>
        <end position="307"/>
    </location>
</feature>
<keyword evidence="3" id="KW-0418">Kinase</keyword>
<dbReference type="GO" id="GO:0005524">
    <property type="term" value="F:ATP binding"/>
    <property type="evidence" value="ECO:0007669"/>
    <property type="project" value="UniProtKB-KW"/>
</dbReference>
<dbReference type="PANTHER" id="PTHR43289">
    <property type="entry name" value="MITOGEN-ACTIVATED PROTEIN KINASE KINASE KINASE 20-RELATED"/>
    <property type="match status" value="1"/>
</dbReference>
<evidence type="ECO:0000256" key="2">
    <source>
        <dbReference type="ARBA" id="ARBA00022741"/>
    </source>
</evidence>
<feature type="non-terminal residue" evidence="7">
    <location>
        <position position="396"/>
    </location>
</feature>
<sequence>MPPPGPDDDPAPDATRLRTGRTDAPVSPRSGRPRGEPAAGLTPGTLILHTYRVVRLINRGGMGEIYQAEHADQKTQHAIKIILPELVGDESIATLFLREAEALRKIRHDAIVGYDGLFRDETGRLHLVMEYVEGPSLRDRIGQGPLAPEEVGRLRDRLAAGLAEAHDRGIFHRDVSPDNIILEHGALDRAKVIDFGIAKLADTNTQTIIGEGFAGKMTWASPEQAGLFGGQVDGRSDIYSLGLVLAAAARGRPLEMGRTMMATIEARKTVPALEGVPASLAGQIRLMLAPDPLDRPHSMRSLIAPPVAVDAAPPPRPRGSSRSWLWAAAAPIVIAIGGGAWWVARHPEILPGFDHPAPPTGGGDPTTGGTTTVPPPPAGGTTTSPPPPPAGGGGTV</sequence>
<accession>A0A211YWM6</accession>
<dbReference type="Pfam" id="PF00069">
    <property type="entry name" value="Pkinase"/>
    <property type="match status" value="1"/>
</dbReference>
<evidence type="ECO:0000313" key="7">
    <source>
        <dbReference type="EMBL" id="OWJ57433.1"/>
    </source>
</evidence>
<dbReference type="AlphaFoldDB" id="A0A211YWM6"/>
<dbReference type="SUPFAM" id="SSF56112">
    <property type="entry name" value="Protein kinase-like (PK-like)"/>
    <property type="match status" value="1"/>
</dbReference>
<dbReference type="CDD" id="cd14014">
    <property type="entry name" value="STKc_PknB_like"/>
    <property type="match status" value="1"/>
</dbReference>
<dbReference type="Gene3D" id="1.10.510.10">
    <property type="entry name" value="Transferase(Phosphotransferase) domain 1"/>
    <property type="match status" value="1"/>
</dbReference>
<evidence type="ECO:0000313" key="8">
    <source>
        <dbReference type="Proteomes" id="UP000196655"/>
    </source>
</evidence>
<gene>
    <name evidence="7" type="ORF">BWR60_34250</name>
</gene>
<dbReference type="InterPro" id="IPR000719">
    <property type="entry name" value="Prot_kinase_dom"/>
</dbReference>
<keyword evidence="2" id="KW-0547">Nucleotide-binding</keyword>
<dbReference type="EMBL" id="NHON01000149">
    <property type="protein sequence ID" value="OWJ57433.1"/>
    <property type="molecule type" value="Genomic_DNA"/>
</dbReference>
<dbReference type="PROSITE" id="PS50011">
    <property type="entry name" value="PROTEIN_KINASE_DOM"/>
    <property type="match status" value="1"/>
</dbReference>
<dbReference type="InterPro" id="IPR008266">
    <property type="entry name" value="Tyr_kinase_AS"/>
</dbReference>
<dbReference type="InterPro" id="IPR011009">
    <property type="entry name" value="Kinase-like_dom_sf"/>
</dbReference>
<evidence type="ECO:0000256" key="1">
    <source>
        <dbReference type="ARBA" id="ARBA00022679"/>
    </source>
</evidence>
<protein>
    <recommendedName>
        <fullName evidence="6">Protein kinase domain-containing protein</fullName>
    </recommendedName>
</protein>
<dbReference type="Gene3D" id="3.30.200.20">
    <property type="entry name" value="Phosphorylase Kinase, domain 1"/>
    <property type="match status" value="1"/>
</dbReference>
<keyword evidence="4" id="KW-0067">ATP-binding</keyword>
<dbReference type="GO" id="GO:0004674">
    <property type="term" value="F:protein serine/threonine kinase activity"/>
    <property type="evidence" value="ECO:0007669"/>
    <property type="project" value="TreeGrafter"/>
</dbReference>
<evidence type="ECO:0000256" key="3">
    <source>
        <dbReference type="ARBA" id="ARBA00022777"/>
    </source>
</evidence>
<keyword evidence="1" id="KW-0808">Transferase</keyword>
<feature type="compositionally biased region" description="Pro residues" evidence="5">
    <location>
        <begin position="373"/>
        <end position="390"/>
    </location>
</feature>
<organism evidence="7 8">
    <name type="scientific">Inquilinus limosus</name>
    <dbReference type="NCBI Taxonomy" id="171674"/>
    <lineage>
        <taxon>Bacteria</taxon>
        <taxon>Pseudomonadati</taxon>
        <taxon>Pseudomonadota</taxon>
        <taxon>Alphaproteobacteria</taxon>
        <taxon>Rhodospirillales</taxon>
        <taxon>Rhodospirillaceae</taxon>
        <taxon>Inquilinus</taxon>
    </lineage>
</organism>
<dbReference type="Proteomes" id="UP000196655">
    <property type="component" value="Unassembled WGS sequence"/>
</dbReference>
<evidence type="ECO:0000256" key="5">
    <source>
        <dbReference type="SAM" id="MobiDB-lite"/>
    </source>
</evidence>
<keyword evidence="8" id="KW-1185">Reference proteome</keyword>
<evidence type="ECO:0000256" key="4">
    <source>
        <dbReference type="ARBA" id="ARBA00022840"/>
    </source>
</evidence>
<dbReference type="OrthoDB" id="9801841at2"/>
<feature type="region of interest" description="Disordered" evidence="5">
    <location>
        <begin position="1"/>
        <end position="42"/>
    </location>
</feature>
<evidence type="ECO:0000259" key="6">
    <source>
        <dbReference type="PROSITE" id="PS50011"/>
    </source>
</evidence>
<dbReference type="PANTHER" id="PTHR43289:SF34">
    <property type="entry name" value="SERINE_THREONINE-PROTEIN KINASE YBDM-RELATED"/>
    <property type="match status" value="1"/>
</dbReference>
<proteinExistence type="predicted"/>